<dbReference type="EMBL" id="BAAAHQ010000021">
    <property type="protein sequence ID" value="GAA0934672.1"/>
    <property type="molecule type" value="Genomic_DNA"/>
</dbReference>
<accession>A0ABP4ACN8</accession>
<dbReference type="InterPro" id="IPR035439">
    <property type="entry name" value="UPF0145_dom_sf"/>
</dbReference>
<comment type="caution">
    <text evidence="2">The sequence shown here is derived from an EMBL/GenBank/DDBJ whole genome shotgun (WGS) entry which is preliminary data.</text>
</comment>
<dbReference type="SUPFAM" id="SSF117782">
    <property type="entry name" value="YbjQ-like"/>
    <property type="match status" value="1"/>
</dbReference>
<dbReference type="PANTHER" id="PTHR34068:SF2">
    <property type="entry name" value="UPF0145 PROTEIN SCO3412"/>
    <property type="match status" value="1"/>
</dbReference>
<evidence type="ECO:0000313" key="2">
    <source>
        <dbReference type="EMBL" id="GAA0934672.1"/>
    </source>
</evidence>
<dbReference type="Gene3D" id="3.30.110.70">
    <property type="entry name" value="Hypothetical protein apc22750. Chain B"/>
    <property type="match status" value="1"/>
</dbReference>
<gene>
    <name evidence="2" type="ORF">GCM10009560_42130</name>
</gene>
<proteinExistence type="inferred from homology"/>
<organism evidence="2 3">
    <name type="scientific">Nonomuraea longicatena</name>
    <dbReference type="NCBI Taxonomy" id="83682"/>
    <lineage>
        <taxon>Bacteria</taxon>
        <taxon>Bacillati</taxon>
        <taxon>Actinomycetota</taxon>
        <taxon>Actinomycetes</taxon>
        <taxon>Streptosporangiales</taxon>
        <taxon>Streptosporangiaceae</taxon>
        <taxon>Nonomuraea</taxon>
    </lineage>
</organism>
<protein>
    <recommendedName>
        <fullName evidence="4">Heavy metal-binding domain-containing protein</fullName>
    </recommendedName>
</protein>
<evidence type="ECO:0008006" key="4">
    <source>
        <dbReference type="Google" id="ProtNLM"/>
    </source>
</evidence>
<dbReference type="PANTHER" id="PTHR34068">
    <property type="entry name" value="UPF0145 PROTEIN YBJQ"/>
    <property type="match status" value="1"/>
</dbReference>
<keyword evidence="3" id="KW-1185">Reference proteome</keyword>
<name>A0ABP4ACN8_9ACTN</name>
<dbReference type="Pfam" id="PF01906">
    <property type="entry name" value="YbjQ_1"/>
    <property type="match status" value="1"/>
</dbReference>
<dbReference type="InterPro" id="IPR002765">
    <property type="entry name" value="UPF0145_YbjQ-like"/>
</dbReference>
<evidence type="ECO:0000256" key="1">
    <source>
        <dbReference type="ARBA" id="ARBA00010751"/>
    </source>
</evidence>
<comment type="similarity">
    <text evidence="1">Belongs to the UPF0145 family.</text>
</comment>
<dbReference type="Proteomes" id="UP001501578">
    <property type="component" value="Unassembled WGS sequence"/>
</dbReference>
<reference evidence="3" key="1">
    <citation type="journal article" date="2019" name="Int. J. Syst. Evol. Microbiol.">
        <title>The Global Catalogue of Microorganisms (GCM) 10K type strain sequencing project: providing services to taxonomists for standard genome sequencing and annotation.</title>
        <authorList>
            <consortium name="The Broad Institute Genomics Platform"/>
            <consortium name="The Broad Institute Genome Sequencing Center for Infectious Disease"/>
            <person name="Wu L."/>
            <person name="Ma J."/>
        </authorList>
    </citation>
    <scope>NUCLEOTIDE SEQUENCE [LARGE SCALE GENOMIC DNA]</scope>
    <source>
        <strain evidence="3">JCM 11136</strain>
    </source>
</reference>
<sequence>MCLRPRARGYGERGTPGKDFGSNVQEFVAIGTAVKADEPGEWRDNKDRPFTSALSGQDFWTLIRAGYAPLGMVMGTCIYHIAHRSVGSVVSTVGTNVEISEFTQALYNARELAMARMQAEAKQLGAEGIVGVELDQHHHEWGPHTMEFFAIGTAIRPLRDDHRIERPQMVLGLDR</sequence>
<evidence type="ECO:0000313" key="3">
    <source>
        <dbReference type="Proteomes" id="UP001501578"/>
    </source>
</evidence>